<evidence type="ECO:0000259" key="5">
    <source>
        <dbReference type="PROSITE" id="PS50862"/>
    </source>
</evidence>
<evidence type="ECO:0000313" key="6">
    <source>
        <dbReference type="EMBL" id="KRX10707.1"/>
    </source>
</evidence>
<accession>A0A0V0R8A3</accession>
<evidence type="ECO:0000256" key="4">
    <source>
        <dbReference type="PIRSR" id="PIRSR001549-1"/>
    </source>
</evidence>
<dbReference type="AlphaFoldDB" id="A0A0V0R8A3"/>
<feature type="binding site" evidence="4">
    <location>
        <position position="232"/>
    </location>
    <ligand>
        <name>L-histidine</name>
        <dbReference type="ChEBI" id="CHEBI:57595"/>
    </ligand>
</feature>
<dbReference type="GO" id="GO:0006427">
    <property type="term" value="P:histidyl-tRNA aminoacylation"/>
    <property type="evidence" value="ECO:0007669"/>
    <property type="project" value="InterPro"/>
</dbReference>
<gene>
    <name evidence="6" type="ORF">PPERSA_08702</name>
</gene>
<evidence type="ECO:0000256" key="2">
    <source>
        <dbReference type="ARBA" id="ARBA00012815"/>
    </source>
</evidence>
<dbReference type="SUPFAM" id="SSF55681">
    <property type="entry name" value="Class II aaRS and biotin synthetases"/>
    <property type="match status" value="1"/>
</dbReference>
<dbReference type="PIRSF" id="PIRSF001549">
    <property type="entry name" value="His-tRNA_synth"/>
    <property type="match status" value="1"/>
</dbReference>
<sequence length="349" mass="40901">MANQNNYEEVFLNQLESIEVFKRTLGDQSDIVKKEMFSLQDLGGNTLVLRPEGTASLMRFILNNKLQFNLPKKYFYYGPMYRYERPQKGRYRQFYQFGVENLGSNDPLADFEIVNMANQIMQKIYKKNEHFELEINTLGDLEAQNFYNLELQKFFKQKYIYDQLSEDSKQRLERNNALRILDSKNQKDIELSEKAPKIQQFLSQSSQENYQEIKQMLQISGINYTENFRLVRGLDYYNDLCFEFKDKSQGGKSQNTLLAGGRYDRLSSILSQNQTNISAVGWAAGIDRMSEKLMELVEINNLSQKKVIKIGFVPIIQGKDISSEDKNIIRTNLLKKIFQDPCIKKQARY</sequence>
<dbReference type="Proteomes" id="UP000054937">
    <property type="component" value="Unassembled WGS sequence"/>
</dbReference>
<name>A0A0V0R8A3_PSEPJ</name>
<feature type="binding site" evidence="4">
    <location>
        <position position="96"/>
    </location>
    <ligand>
        <name>L-histidine</name>
        <dbReference type="ChEBI" id="CHEBI:57595"/>
    </ligand>
</feature>
<dbReference type="InterPro" id="IPR015807">
    <property type="entry name" value="His-tRNA-ligase"/>
</dbReference>
<dbReference type="CDD" id="cd00773">
    <property type="entry name" value="HisRS-like_core"/>
    <property type="match status" value="1"/>
</dbReference>
<feature type="binding site" evidence="4">
    <location>
        <begin position="236"/>
        <end position="237"/>
    </location>
    <ligand>
        <name>L-histidine</name>
        <dbReference type="ChEBI" id="CHEBI:57595"/>
    </ligand>
</feature>
<dbReference type="Pfam" id="PF13393">
    <property type="entry name" value="tRNA-synt_His"/>
    <property type="match status" value="1"/>
</dbReference>
<dbReference type="OrthoDB" id="312686at2759"/>
<dbReference type="OMA" id="MDIIGCK"/>
<dbReference type="PROSITE" id="PS50862">
    <property type="entry name" value="AA_TRNA_LIGASE_II"/>
    <property type="match status" value="1"/>
</dbReference>
<proteinExistence type="inferred from homology"/>
<dbReference type="InterPro" id="IPR004516">
    <property type="entry name" value="HisRS/HisZ"/>
</dbReference>
<dbReference type="Gene3D" id="3.30.930.10">
    <property type="entry name" value="Bira Bifunctional Protein, Domain 2"/>
    <property type="match status" value="1"/>
</dbReference>
<dbReference type="InterPro" id="IPR006195">
    <property type="entry name" value="aa-tRNA-synth_II"/>
</dbReference>
<dbReference type="GO" id="GO:0005737">
    <property type="term" value="C:cytoplasm"/>
    <property type="evidence" value="ECO:0007669"/>
    <property type="project" value="InterPro"/>
</dbReference>
<dbReference type="InterPro" id="IPR045864">
    <property type="entry name" value="aa-tRNA-synth_II/BPL/LPL"/>
</dbReference>
<comment type="similarity">
    <text evidence="1">Belongs to the class-II aminoacyl-tRNA synthetase family.</text>
</comment>
<dbReference type="GO" id="GO:0005524">
    <property type="term" value="F:ATP binding"/>
    <property type="evidence" value="ECO:0007669"/>
    <property type="project" value="InterPro"/>
</dbReference>
<dbReference type="InParanoid" id="A0A0V0R8A3"/>
<comment type="caution">
    <text evidence="6">The sequence shown here is derived from an EMBL/GenBank/DDBJ whole genome shotgun (WGS) entry which is preliminary data.</text>
</comment>
<evidence type="ECO:0000256" key="3">
    <source>
        <dbReference type="ARBA" id="ARBA00047639"/>
    </source>
</evidence>
<organism evidence="6 7">
    <name type="scientific">Pseudocohnilembus persalinus</name>
    <name type="common">Ciliate</name>
    <dbReference type="NCBI Taxonomy" id="266149"/>
    <lineage>
        <taxon>Eukaryota</taxon>
        <taxon>Sar</taxon>
        <taxon>Alveolata</taxon>
        <taxon>Ciliophora</taxon>
        <taxon>Intramacronucleata</taxon>
        <taxon>Oligohymenophorea</taxon>
        <taxon>Scuticociliatia</taxon>
        <taxon>Philasterida</taxon>
        <taxon>Pseudocohnilembidae</taxon>
        <taxon>Pseudocohnilembus</taxon>
    </lineage>
</organism>
<dbReference type="EC" id="6.1.1.21" evidence="2"/>
<feature type="binding site" evidence="4">
    <location>
        <begin position="52"/>
        <end position="54"/>
    </location>
    <ligand>
        <name>L-histidine</name>
        <dbReference type="ChEBI" id="CHEBI:57595"/>
    </ligand>
</feature>
<dbReference type="NCBIfam" id="TIGR00442">
    <property type="entry name" value="hisS"/>
    <property type="match status" value="1"/>
</dbReference>
<feature type="binding site" evidence="4">
    <location>
        <position position="100"/>
    </location>
    <ligand>
        <name>L-histidine</name>
        <dbReference type="ChEBI" id="CHEBI:57595"/>
    </ligand>
</feature>
<feature type="binding site" evidence="4">
    <location>
        <position position="82"/>
    </location>
    <ligand>
        <name>L-histidine</name>
        <dbReference type="ChEBI" id="CHEBI:57595"/>
    </ligand>
</feature>
<dbReference type="PANTHER" id="PTHR43707">
    <property type="entry name" value="HISTIDYL-TRNA SYNTHETASE"/>
    <property type="match status" value="1"/>
</dbReference>
<reference evidence="6 7" key="1">
    <citation type="journal article" date="2015" name="Sci. Rep.">
        <title>Genome of the facultative scuticociliatosis pathogen Pseudocohnilembus persalinus provides insight into its virulence through horizontal gene transfer.</title>
        <authorList>
            <person name="Xiong J."/>
            <person name="Wang G."/>
            <person name="Cheng J."/>
            <person name="Tian M."/>
            <person name="Pan X."/>
            <person name="Warren A."/>
            <person name="Jiang C."/>
            <person name="Yuan D."/>
            <person name="Miao W."/>
        </authorList>
    </citation>
    <scope>NUCLEOTIDE SEQUENCE [LARGE SCALE GENOMIC DNA]</scope>
    <source>
        <strain evidence="6">36N120E</strain>
    </source>
</reference>
<protein>
    <recommendedName>
        <fullName evidence="2">histidine--tRNA ligase</fullName>
        <ecNumber evidence="2">6.1.1.21</ecNumber>
    </recommendedName>
</protein>
<evidence type="ECO:0000313" key="7">
    <source>
        <dbReference type="Proteomes" id="UP000054937"/>
    </source>
</evidence>
<keyword evidence="7" id="KW-1185">Reference proteome</keyword>
<evidence type="ECO:0000256" key="1">
    <source>
        <dbReference type="ARBA" id="ARBA00008226"/>
    </source>
</evidence>
<dbReference type="EMBL" id="LDAU01000024">
    <property type="protein sequence ID" value="KRX10707.1"/>
    <property type="molecule type" value="Genomic_DNA"/>
</dbReference>
<comment type="catalytic activity">
    <reaction evidence="3">
        <text>tRNA(His) + L-histidine + ATP = L-histidyl-tRNA(His) + AMP + diphosphate + H(+)</text>
        <dbReference type="Rhea" id="RHEA:17313"/>
        <dbReference type="Rhea" id="RHEA-COMP:9665"/>
        <dbReference type="Rhea" id="RHEA-COMP:9689"/>
        <dbReference type="ChEBI" id="CHEBI:15378"/>
        <dbReference type="ChEBI" id="CHEBI:30616"/>
        <dbReference type="ChEBI" id="CHEBI:33019"/>
        <dbReference type="ChEBI" id="CHEBI:57595"/>
        <dbReference type="ChEBI" id="CHEBI:78442"/>
        <dbReference type="ChEBI" id="CHEBI:78527"/>
        <dbReference type="ChEBI" id="CHEBI:456215"/>
        <dbReference type="EC" id="6.1.1.21"/>
    </reaction>
</comment>
<dbReference type="GO" id="GO:0004821">
    <property type="term" value="F:histidine-tRNA ligase activity"/>
    <property type="evidence" value="ECO:0007669"/>
    <property type="project" value="UniProtKB-EC"/>
</dbReference>
<dbReference type="InterPro" id="IPR041715">
    <property type="entry name" value="HisRS-like_core"/>
</dbReference>
<feature type="domain" description="Aminoacyl-transfer RNA synthetases class-II family profile" evidence="5">
    <location>
        <begin position="1"/>
        <end position="314"/>
    </location>
</feature>
<dbReference type="PANTHER" id="PTHR43707:SF1">
    <property type="entry name" value="HISTIDINE--TRNA LIGASE, MITOCHONDRIAL-RELATED"/>
    <property type="match status" value="1"/>
</dbReference>